<comment type="caution">
    <text evidence="1">The sequence shown here is derived from an EMBL/GenBank/DDBJ whole genome shotgun (WGS) entry which is preliminary data.</text>
</comment>
<gene>
    <name evidence="1" type="ORF">ECH7EC869_1729</name>
</gene>
<dbReference type="Pfam" id="PF13327">
    <property type="entry name" value="T3SS_LEE_assoc"/>
    <property type="match status" value="1"/>
</dbReference>
<name>A0A0H3PY03_ECO5C</name>
<dbReference type="RefSeq" id="WP_000151812.1">
    <property type="nucleotide sequence ID" value="NZ_ABHU01000002.1"/>
</dbReference>
<dbReference type="BioCyc" id="ECOL478008-HMP:G76-486824-MONOMER"/>
<accession>A0A0H3PY03</accession>
<evidence type="ECO:0008006" key="3">
    <source>
        <dbReference type="Google" id="ProtNLM"/>
    </source>
</evidence>
<dbReference type="EMBL" id="ABHU01000002">
    <property type="protein sequence ID" value="EDU93012.1"/>
    <property type="molecule type" value="Genomic_DNA"/>
</dbReference>
<dbReference type="AlphaFoldDB" id="A0A0H3PY03"/>
<protein>
    <recommendedName>
        <fullName evidence="3">T3SS component</fullName>
    </recommendedName>
</protein>
<dbReference type="Proteomes" id="UP000004641">
    <property type="component" value="Unassembled WGS sequence"/>
</dbReference>
<proteinExistence type="predicted"/>
<dbReference type="InterPro" id="IPR025292">
    <property type="entry name" value="T3SS_LEE_assoc"/>
</dbReference>
<evidence type="ECO:0000313" key="1">
    <source>
        <dbReference type="EMBL" id="EDU93012.1"/>
    </source>
</evidence>
<reference evidence="1 2" key="1">
    <citation type="journal article" date="2011" name="Appl. Environ. Microbiol.">
        <title>Genome signatures of Escherichia coli O157:H7 isolates from the bovine host reservoir.</title>
        <authorList>
            <person name="Eppinger M."/>
            <person name="Mammel M.K."/>
            <person name="Leclerc J.E."/>
            <person name="Ravel J."/>
            <person name="Cebula T.A."/>
        </authorList>
    </citation>
    <scope>NUCLEOTIDE SEQUENCE [LARGE SCALE GENOMIC DNA]</scope>
    <source>
        <strain evidence="1 2">EC869</strain>
    </source>
</reference>
<organism evidence="1 2">
    <name type="scientific">Escherichia coli O157:H7 (strain EC869)</name>
    <dbReference type="NCBI Taxonomy" id="478008"/>
    <lineage>
        <taxon>Bacteria</taxon>
        <taxon>Pseudomonadati</taxon>
        <taxon>Pseudomonadota</taxon>
        <taxon>Gammaproteobacteria</taxon>
        <taxon>Enterobacterales</taxon>
        <taxon>Enterobacteriaceae</taxon>
        <taxon>Escherichia</taxon>
    </lineage>
</organism>
<evidence type="ECO:0000313" key="2">
    <source>
        <dbReference type="Proteomes" id="UP000004641"/>
    </source>
</evidence>
<sequence length="199" mass="23474">MTIFNKIDYNYYKLINYPIMMVHDEWLGDLTGVNQVSFRRLRETSSTRNQLNKILRQEIHDKISGVELSDINKEGFLYQSIGKIRLLALSSALFDIQCPDYIFSRLYRETLIREIGYQNVKQLSFYWQGGQCKPEYGEERFCAELIKYGAGNLEWLFADNPLWTIVKYLLPKSGEIKPTHINDLFLNRLNKILLPYETL</sequence>